<feature type="chain" id="PRO_5030140724" evidence="1">
    <location>
        <begin position="23"/>
        <end position="333"/>
    </location>
</feature>
<reference evidence="2" key="1">
    <citation type="submission" date="2018-05" db="EMBL/GenBank/DDBJ databases">
        <authorList>
            <person name="Ashton P.M."/>
            <person name="Dallman T."/>
            <person name="Nair S."/>
            <person name="De Pinna E."/>
            <person name="Peters T."/>
            <person name="Grant K."/>
        </authorList>
    </citation>
    <scope>NUCLEOTIDE SEQUENCE [LARGE SCALE GENOMIC DNA]</scope>
    <source>
        <strain evidence="2">127535</strain>
    </source>
</reference>
<evidence type="ECO:0000313" key="2">
    <source>
        <dbReference type="EMBL" id="EBU8135644.1"/>
    </source>
</evidence>
<gene>
    <name evidence="2" type="ORF">DLM27_18440</name>
</gene>
<proteinExistence type="predicted"/>
<dbReference type="AlphaFoldDB" id="A0A5V6NFS2"/>
<dbReference type="EMBL" id="AAHDIV010000020">
    <property type="protein sequence ID" value="EBU8135644.1"/>
    <property type="molecule type" value="Genomic_DNA"/>
</dbReference>
<sequence length="333" mass="37081">MNRSLILLLMAFAFSWSSVSKAATTSASVECEGRFVNPITDVCWECIFPVTIGNVPVAKGRQPDTPNPGMPIQFCPMGIFYRVGLAIGYWEPMALTDVTRSPYCIVNLGGFNINVGNVGTGTGGQENRANPGAFYHVHWYKYPLTYWLNIITSMGCLQGGDMDIGYLSELDPMWDSSSLSMIIQPEAILFGNVIAQAACAADAAASLVHMPLDPLFWCAGSQGSMYPFNGWVSNEFSPMQTSLLLSERMAFKLHRQGMIMNSVGADTAVCFEYPSPIIPKSRWRYHLVNKYPDAGQCHPLGRSVTRWETGKNMPNDRRNFGYLFWRKRNCVFL</sequence>
<accession>A0A5V6NFS2</accession>
<dbReference type="InterPro" id="IPR009649">
    <property type="entry name" value="TraU"/>
</dbReference>
<keyword evidence="1" id="KW-0732">Signal</keyword>
<organism evidence="2">
    <name type="scientific">Salmonella enterica subsp. enterica serovar Poona</name>
    <dbReference type="NCBI Taxonomy" id="436295"/>
    <lineage>
        <taxon>Bacteria</taxon>
        <taxon>Pseudomonadati</taxon>
        <taxon>Pseudomonadota</taxon>
        <taxon>Gammaproteobacteria</taxon>
        <taxon>Enterobacterales</taxon>
        <taxon>Enterobacteriaceae</taxon>
        <taxon>Salmonella</taxon>
    </lineage>
</organism>
<dbReference type="Proteomes" id="UP000839895">
    <property type="component" value="Unassembled WGS sequence"/>
</dbReference>
<evidence type="ECO:0000256" key="1">
    <source>
        <dbReference type="SAM" id="SignalP"/>
    </source>
</evidence>
<dbReference type="NCBIfam" id="NF010297">
    <property type="entry name" value="PRK13737.1"/>
    <property type="match status" value="1"/>
</dbReference>
<feature type="signal peptide" evidence="1">
    <location>
        <begin position="1"/>
        <end position="22"/>
    </location>
</feature>
<protein>
    <submittedName>
        <fullName evidence="2">Conjugal transfer protein TraU</fullName>
    </submittedName>
</protein>
<comment type="caution">
    <text evidence="2">The sequence shown here is derived from an EMBL/GenBank/DDBJ whole genome shotgun (WGS) entry which is preliminary data.</text>
</comment>
<dbReference type="Pfam" id="PF06834">
    <property type="entry name" value="TraU"/>
    <property type="match status" value="1"/>
</dbReference>
<name>A0A5V6NFS2_SALET</name>